<evidence type="ECO:0000313" key="2">
    <source>
        <dbReference type="Proteomes" id="UP000006329"/>
    </source>
</evidence>
<dbReference type="PANTHER" id="PTHR43657">
    <property type="entry name" value="TRYPTOPHAN RNA-BINDING ATTENUATOR PROTEIN-LIKE PROTEIN"/>
    <property type="match status" value="1"/>
</dbReference>
<dbReference type="Gene3D" id="3.60.160.10">
    <property type="entry name" value="Mitochondrial biogenesis AIM24"/>
    <property type="match status" value="1"/>
</dbReference>
<sequence length="227" mass="24598">MKHEILLKPDFPIVQVQLEDGESIRAESGAMVAMSPTIKMVTKAEGGIWASAKRALLSGESFFQNTFKAENGRGMIFLTSATQGDIEYRKMNGEDLILSKGAYVAGSESLLIDSKWGGFKGFFSGEGLFFLKVSGVGDLFFSSFGAIHTIEVNGQYVVDTGHIVGFEGSLNYTIQKVSGLKSLFLSGEGLVAVFSGSGKLYIQSRNQNSFAAWANQWRRVEKSSSSS</sequence>
<accession>A0A0E2BA43</accession>
<organism evidence="1 2">
    <name type="scientific">Leptospira santarosai str. MOR084</name>
    <dbReference type="NCBI Taxonomy" id="1049984"/>
    <lineage>
        <taxon>Bacteria</taxon>
        <taxon>Pseudomonadati</taxon>
        <taxon>Spirochaetota</taxon>
        <taxon>Spirochaetia</taxon>
        <taxon>Leptospirales</taxon>
        <taxon>Leptospiraceae</taxon>
        <taxon>Leptospira</taxon>
    </lineage>
</organism>
<dbReference type="InterPro" id="IPR036983">
    <property type="entry name" value="AIM24_sf"/>
</dbReference>
<dbReference type="Proteomes" id="UP000006329">
    <property type="component" value="Unassembled WGS sequence"/>
</dbReference>
<dbReference type="PANTHER" id="PTHR43657:SF1">
    <property type="entry name" value="ALTERED INHERITANCE OF MITOCHONDRIA PROTEIN 24, MITOCHONDRIAL"/>
    <property type="match status" value="1"/>
</dbReference>
<dbReference type="SUPFAM" id="SSF51219">
    <property type="entry name" value="TRAP-like"/>
    <property type="match status" value="1"/>
</dbReference>
<dbReference type="AlphaFoldDB" id="A0A0E2BA43"/>
<dbReference type="EMBL" id="AHON02000080">
    <property type="protein sequence ID" value="EKO32072.1"/>
    <property type="molecule type" value="Genomic_DNA"/>
</dbReference>
<dbReference type="InterPro" id="IPR016031">
    <property type="entry name" value="Trp_RNA-bd_attenuator-like_dom"/>
</dbReference>
<proteinExistence type="predicted"/>
<reference evidence="1" key="1">
    <citation type="submission" date="2012-10" db="EMBL/GenBank/DDBJ databases">
        <authorList>
            <person name="Harkins D.M."/>
            <person name="Durkin A.S."/>
            <person name="Brinkac L.M."/>
            <person name="Haft D.H."/>
            <person name="Selengut J.D."/>
            <person name="Sanka R."/>
            <person name="DePew J."/>
            <person name="Purushe J."/>
            <person name="Matthias M.A."/>
            <person name="Vinetz J.M."/>
            <person name="Sutton G.G."/>
            <person name="Nierman W.C."/>
            <person name="Fouts D.E."/>
        </authorList>
    </citation>
    <scope>NUCLEOTIDE SEQUENCE [LARGE SCALE GENOMIC DNA]</scope>
    <source>
        <strain evidence="1">MOR084</strain>
    </source>
</reference>
<name>A0A0E2BA43_9LEPT</name>
<dbReference type="RefSeq" id="WP_004485267.1">
    <property type="nucleotide sequence ID" value="NZ_AHON02000080.1"/>
</dbReference>
<gene>
    <name evidence="1" type="ORF">LEP1GSC179_0517</name>
</gene>
<protein>
    <submittedName>
        <fullName evidence="1">TIGR00266 family protein</fullName>
    </submittedName>
</protein>
<evidence type="ECO:0000313" key="1">
    <source>
        <dbReference type="EMBL" id="EKO32072.1"/>
    </source>
</evidence>
<dbReference type="NCBIfam" id="TIGR00266">
    <property type="entry name" value="TIGR00266 family protein"/>
    <property type="match status" value="1"/>
</dbReference>
<dbReference type="Pfam" id="PF01987">
    <property type="entry name" value="AIM24"/>
    <property type="match status" value="1"/>
</dbReference>
<comment type="caution">
    <text evidence="1">The sequence shown here is derived from an EMBL/GenBank/DDBJ whole genome shotgun (WGS) entry which is preliminary data.</text>
</comment>
<keyword evidence="2" id="KW-1185">Reference proteome</keyword>
<dbReference type="InterPro" id="IPR002838">
    <property type="entry name" value="AIM24"/>
</dbReference>